<dbReference type="PANTHER" id="PTHR12145:SF36">
    <property type="entry name" value="MANNAN ENDO-1,6-ALPHA-MANNOSIDASE DCW1"/>
    <property type="match status" value="1"/>
</dbReference>
<dbReference type="GO" id="GO:0016052">
    <property type="term" value="P:carbohydrate catabolic process"/>
    <property type="evidence" value="ECO:0007669"/>
    <property type="project" value="InterPro"/>
</dbReference>
<protein>
    <recommendedName>
        <fullName evidence="4 10">Mannan endo-1,6-alpha-mannosidase</fullName>
        <ecNumber evidence="4 10">3.2.1.101</ecNumber>
    </recommendedName>
</protein>
<dbReference type="GO" id="GO:0009272">
    <property type="term" value="P:fungal-type cell wall biogenesis"/>
    <property type="evidence" value="ECO:0007669"/>
    <property type="project" value="TreeGrafter"/>
</dbReference>
<dbReference type="AlphaFoldDB" id="A0A4Z1P8L0"/>
<dbReference type="OrthoDB" id="4187847at2759"/>
<evidence type="ECO:0000256" key="7">
    <source>
        <dbReference type="ARBA" id="ARBA00023136"/>
    </source>
</evidence>
<sequence length="403" mass="44316">MLRFSTLLAIAAIVSHQVFAVVLDAQDPASIRTASRQIAVNLVGLYNPQYPGTLPSPYWWWEAGGMIGGLLDYGHYTGDISYNEIATQAILAQKQPTNDFMGVDATGNDDQGWWALTAMSAAEYGLPVPNGSPSWLSIAQNVFTEFTERWDLTRCNGGMKWKIQPGTDGYHYKSSIANGVFFQLAARLAKFTKNQEYADWADKSFAWMQSVSLIDDKFNVFDGTDDAKTTGCPDVNHDQWSYNAGIFLYGSAIMQNYTNGDKKWADRVNGILGRTKDVFFPDGRPIMVEIQCEKQGKCDVDQQSFKAYLSRWLTATAFLLPHTRDIINPLLSGSAAGAAASCAGPNGMCGSRWYTGDFDGVSGVGQQMSALDAINGLFVPPPPAPYPPRLPKRLRLAPMEFMS</sequence>
<dbReference type="InterPro" id="IPR008928">
    <property type="entry name" value="6-hairpin_glycosidase_sf"/>
</dbReference>
<comment type="catalytic activity">
    <reaction evidence="1 10">
        <text>Random hydrolysis of (1-&gt;6)-alpha-D-mannosidic linkages in unbranched (1-&gt;6)-mannans.</text>
        <dbReference type="EC" id="3.2.1.101"/>
    </reaction>
</comment>
<dbReference type="Pfam" id="PF03663">
    <property type="entry name" value="Glyco_hydro_76"/>
    <property type="match status" value="1"/>
</dbReference>
<keyword evidence="5 11" id="KW-0732">Signal</keyword>
<dbReference type="InterPro" id="IPR014480">
    <property type="entry name" value="Mannan-1_6-alpha_mannosidase"/>
</dbReference>
<accession>A0A4Z1P8L0</accession>
<name>A0A4Z1P8L0_9PEZI</name>
<evidence type="ECO:0000313" key="12">
    <source>
        <dbReference type="EMBL" id="TID21036.1"/>
    </source>
</evidence>
<evidence type="ECO:0000256" key="1">
    <source>
        <dbReference type="ARBA" id="ARBA00001452"/>
    </source>
</evidence>
<evidence type="ECO:0000256" key="5">
    <source>
        <dbReference type="ARBA" id="ARBA00022729"/>
    </source>
</evidence>
<evidence type="ECO:0000256" key="8">
    <source>
        <dbReference type="ARBA" id="ARBA00023180"/>
    </source>
</evidence>
<keyword evidence="9 10" id="KW-0326">Glycosidase</keyword>
<comment type="caution">
    <text evidence="12">The sequence shown here is derived from an EMBL/GenBank/DDBJ whole genome shotgun (WGS) entry which is preliminary data.</text>
</comment>
<evidence type="ECO:0000256" key="11">
    <source>
        <dbReference type="SAM" id="SignalP"/>
    </source>
</evidence>
<keyword evidence="8" id="KW-0325">Glycoprotein</keyword>
<keyword evidence="13" id="KW-1185">Reference proteome</keyword>
<dbReference type="Gene3D" id="1.50.10.20">
    <property type="match status" value="1"/>
</dbReference>
<reference evidence="12 13" key="1">
    <citation type="submission" date="2019-04" db="EMBL/GenBank/DDBJ databases">
        <title>High contiguity whole genome sequence and gene annotation resource for two Venturia nashicola isolates.</title>
        <authorList>
            <person name="Prokchorchik M."/>
            <person name="Won K."/>
            <person name="Lee Y."/>
            <person name="Choi E.D."/>
            <person name="Segonzac C."/>
            <person name="Sohn K.H."/>
        </authorList>
    </citation>
    <scope>NUCLEOTIDE SEQUENCE [LARGE SCALE GENOMIC DNA]</scope>
    <source>
        <strain evidence="12 13">PRI2</strain>
    </source>
</reference>
<keyword evidence="7" id="KW-0472">Membrane</keyword>
<evidence type="ECO:0000313" key="13">
    <source>
        <dbReference type="Proteomes" id="UP000298493"/>
    </source>
</evidence>
<evidence type="ECO:0000256" key="2">
    <source>
        <dbReference type="ARBA" id="ARBA00004308"/>
    </source>
</evidence>
<feature type="signal peptide" evidence="11">
    <location>
        <begin position="1"/>
        <end position="20"/>
    </location>
</feature>
<feature type="chain" id="PRO_5021393651" description="Mannan endo-1,6-alpha-mannosidase" evidence="11">
    <location>
        <begin position="21"/>
        <end position="403"/>
    </location>
</feature>
<dbReference type="Proteomes" id="UP000298493">
    <property type="component" value="Unassembled WGS sequence"/>
</dbReference>
<dbReference type="EMBL" id="SNSC02000010">
    <property type="protein sequence ID" value="TID21036.1"/>
    <property type="molecule type" value="Genomic_DNA"/>
</dbReference>
<dbReference type="SUPFAM" id="SSF48208">
    <property type="entry name" value="Six-hairpin glycosidases"/>
    <property type="match status" value="1"/>
</dbReference>
<organism evidence="12 13">
    <name type="scientific">Venturia nashicola</name>
    <dbReference type="NCBI Taxonomy" id="86259"/>
    <lineage>
        <taxon>Eukaryota</taxon>
        <taxon>Fungi</taxon>
        <taxon>Dikarya</taxon>
        <taxon>Ascomycota</taxon>
        <taxon>Pezizomycotina</taxon>
        <taxon>Dothideomycetes</taxon>
        <taxon>Pleosporomycetidae</taxon>
        <taxon>Venturiales</taxon>
        <taxon>Venturiaceae</taxon>
        <taxon>Venturia</taxon>
    </lineage>
</organism>
<proteinExistence type="inferred from homology"/>
<evidence type="ECO:0000256" key="10">
    <source>
        <dbReference type="PIRNR" id="PIRNR016302"/>
    </source>
</evidence>
<dbReference type="GO" id="GO:0008496">
    <property type="term" value="F:mannan endo-1,6-alpha-mannosidase activity"/>
    <property type="evidence" value="ECO:0007669"/>
    <property type="project" value="UniProtKB-UniRule"/>
</dbReference>
<evidence type="ECO:0000256" key="4">
    <source>
        <dbReference type="ARBA" id="ARBA00012350"/>
    </source>
</evidence>
<dbReference type="FunFam" id="1.50.10.20:FF:000006">
    <property type="entry name" value="Mannan endo-1,6-alpha-mannosidase"/>
    <property type="match status" value="1"/>
</dbReference>
<gene>
    <name evidence="12" type="ORF">E6O75_ATG05801</name>
</gene>
<dbReference type="PANTHER" id="PTHR12145">
    <property type="entry name" value="MANNAN ENDO-1,6-ALPHA-MANNOSIDASE DCW1"/>
    <property type="match status" value="1"/>
</dbReference>
<comment type="subcellular location">
    <subcellularLocation>
        <location evidence="2">Endomembrane system</location>
    </subcellularLocation>
</comment>
<evidence type="ECO:0000256" key="6">
    <source>
        <dbReference type="ARBA" id="ARBA00022801"/>
    </source>
</evidence>
<evidence type="ECO:0000256" key="3">
    <source>
        <dbReference type="ARBA" id="ARBA00009699"/>
    </source>
</evidence>
<dbReference type="EC" id="3.2.1.101" evidence="4 10"/>
<keyword evidence="6 10" id="KW-0378">Hydrolase</keyword>
<dbReference type="PIRSF" id="PIRSF016302">
    <property type="entry name" value="Man_a_manosd"/>
    <property type="match status" value="1"/>
</dbReference>
<dbReference type="GO" id="GO:0012505">
    <property type="term" value="C:endomembrane system"/>
    <property type="evidence" value="ECO:0007669"/>
    <property type="project" value="UniProtKB-SubCell"/>
</dbReference>
<dbReference type="STRING" id="86259.A0A4Z1P8L0"/>
<comment type="similarity">
    <text evidence="3 10">Belongs to the glycosyl hydrolase 76 family.</text>
</comment>
<dbReference type="InterPro" id="IPR005198">
    <property type="entry name" value="Glyco_hydro_76"/>
</dbReference>
<evidence type="ECO:0000256" key="9">
    <source>
        <dbReference type="ARBA" id="ARBA00023295"/>
    </source>
</evidence>